<feature type="transmembrane region" description="Helical" evidence="1">
    <location>
        <begin position="290"/>
        <end position="309"/>
    </location>
</feature>
<keyword evidence="1" id="KW-0812">Transmembrane</keyword>
<dbReference type="InterPro" id="IPR052173">
    <property type="entry name" value="Beta-lactam_resp_regulator"/>
</dbReference>
<proteinExistence type="predicted"/>
<feature type="transmembrane region" description="Helical" evidence="1">
    <location>
        <begin position="117"/>
        <end position="143"/>
    </location>
</feature>
<dbReference type="Pfam" id="PF05569">
    <property type="entry name" value="Peptidase_M56"/>
    <property type="match status" value="1"/>
</dbReference>
<comment type="caution">
    <text evidence="3">The sequence shown here is derived from an EMBL/GenBank/DDBJ whole genome shotgun (WGS) entry which is preliminary data.</text>
</comment>
<dbReference type="RefSeq" id="WP_265992966.1">
    <property type="nucleotide sequence ID" value="NZ_CP110973.1"/>
</dbReference>
<accession>A0ABW3QMU6</accession>
<dbReference type="CDD" id="cd07341">
    <property type="entry name" value="M56_BlaR1_MecR1_like"/>
    <property type="match status" value="1"/>
</dbReference>
<organism evidence="3 4">
    <name type="scientific">Larkinella insperata</name>
    <dbReference type="NCBI Taxonomy" id="332158"/>
    <lineage>
        <taxon>Bacteria</taxon>
        <taxon>Pseudomonadati</taxon>
        <taxon>Bacteroidota</taxon>
        <taxon>Cytophagia</taxon>
        <taxon>Cytophagales</taxon>
        <taxon>Spirosomataceae</taxon>
        <taxon>Larkinella</taxon>
    </lineage>
</organism>
<sequence length="567" mass="64304">MSLLIYLLQAGLILAVLTLCYRLLLRRATWFALNRYLLALNVALALVLPLVDLPDFRPAPVRNLVQQTVPNLRVLDWSRLKSTASNAPAKPVQPRTANASVLVQPEQVPVNWQQLVLWLYLAGVIFLTGRLLVQLASLGHLIFRSERSREADVWLVVNKNVSAPFSFFRWVVLNPVLYEPDEFEQIMLHERVHCRQWHSLDMLMAELMRIVFWFNPFAWWHQQLVQENLEYLVDREVLEEGVEKKSYQYYLLKASLSSDVPIRPASNSFNQQQLKSRISMMNRPSAKRSGWVYLLFGGIILCACTAFIAPTNVSKYVVANQFGVFGLITAATRYQDLEVMRAAFAEKGMTMHYRADTNSAGLIDYISVEVKIGAKRVARANRQIPPFVLTARQNPGGRPLIVQTNHQVMLLPDTLYALWEHEKPVVVLNGRLLKLRPGQPLGFGTQPDFRRNSLTAREAVRQFGQVGKYGATTIDGTIVDAIFSTQPPVLEMGRQLWKQQPLTLQQQLNTTFLIDGEPGTYAQFRQLPVADKLAVAVFDRKTAGVVKPSFSTEALVVVTTKRQLLAR</sequence>
<feature type="transmembrane region" description="Helical" evidence="1">
    <location>
        <begin position="36"/>
        <end position="53"/>
    </location>
</feature>
<protein>
    <submittedName>
        <fullName evidence="3">M56 family metallopeptidase</fullName>
    </submittedName>
</protein>
<evidence type="ECO:0000313" key="4">
    <source>
        <dbReference type="Proteomes" id="UP001597116"/>
    </source>
</evidence>
<keyword evidence="4" id="KW-1185">Reference proteome</keyword>
<evidence type="ECO:0000313" key="3">
    <source>
        <dbReference type="EMBL" id="MFD1142475.1"/>
    </source>
</evidence>
<evidence type="ECO:0000259" key="2">
    <source>
        <dbReference type="Pfam" id="PF05569"/>
    </source>
</evidence>
<keyword evidence="1" id="KW-1133">Transmembrane helix</keyword>
<dbReference type="InterPro" id="IPR008756">
    <property type="entry name" value="Peptidase_M56"/>
</dbReference>
<keyword evidence="1" id="KW-0472">Membrane</keyword>
<dbReference type="PANTHER" id="PTHR34978:SF3">
    <property type="entry name" value="SLR0241 PROTEIN"/>
    <property type="match status" value="1"/>
</dbReference>
<reference evidence="4" key="1">
    <citation type="journal article" date="2019" name="Int. J. Syst. Evol. Microbiol.">
        <title>The Global Catalogue of Microorganisms (GCM) 10K type strain sequencing project: providing services to taxonomists for standard genome sequencing and annotation.</title>
        <authorList>
            <consortium name="The Broad Institute Genomics Platform"/>
            <consortium name="The Broad Institute Genome Sequencing Center for Infectious Disease"/>
            <person name="Wu L."/>
            <person name="Ma J."/>
        </authorList>
    </citation>
    <scope>NUCLEOTIDE SEQUENCE [LARGE SCALE GENOMIC DNA]</scope>
    <source>
        <strain evidence="4">CCUG 55608</strain>
    </source>
</reference>
<feature type="transmembrane region" description="Helical" evidence="1">
    <location>
        <begin position="6"/>
        <end position="24"/>
    </location>
</feature>
<feature type="domain" description="Peptidase M56" evidence="2">
    <location>
        <begin position="7"/>
        <end position="281"/>
    </location>
</feature>
<name>A0ABW3QMU6_9BACT</name>
<dbReference type="PANTHER" id="PTHR34978">
    <property type="entry name" value="POSSIBLE SENSOR-TRANSDUCER PROTEIN BLAR"/>
    <property type="match status" value="1"/>
</dbReference>
<dbReference type="EMBL" id="JBHTLP010000008">
    <property type="protein sequence ID" value="MFD1142475.1"/>
    <property type="molecule type" value="Genomic_DNA"/>
</dbReference>
<dbReference type="Proteomes" id="UP001597116">
    <property type="component" value="Unassembled WGS sequence"/>
</dbReference>
<gene>
    <name evidence="3" type="ORF">ACFQ4C_15220</name>
</gene>
<evidence type="ECO:0000256" key="1">
    <source>
        <dbReference type="SAM" id="Phobius"/>
    </source>
</evidence>